<keyword evidence="3 9" id="KW-0813">Transport</keyword>
<protein>
    <recommendedName>
        <fullName evidence="11">Major facilitator superfamily (MFS) profile domain-containing protein</fullName>
    </recommendedName>
</protein>
<feature type="transmembrane region" description="Helical" evidence="10">
    <location>
        <begin position="177"/>
        <end position="195"/>
    </location>
</feature>
<dbReference type="PANTHER" id="PTHR23500">
    <property type="entry name" value="SOLUTE CARRIER FAMILY 2, FACILITATED GLUCOSE TRANSPORTER"/>
    <property type="match status" value="1"/>
</dbReference>
<organism evidence="12 13">
    <name type="scientific">Sphagnum troendelagicum</name>
    <dbReference type="NCBI Taxonomy" id="128251"/>
    <lineage>
        <taxon>Eukaryota</taxon>
        <taxon>Viridiplantae</taxon>
        <taxon>Streptophyta</taxon>
        <taxon>Embryophyta</taxon>
        <taxon>Bryophyta</taxon>
        <taxon>Sphagnophytina</taxon>
        <taxon>Sphagnopsida</taxon>
        <taxon>Sphagnales</taxon>
        <taxon>Sphagnaceae</taxon>
        <taxon>Sphagnum</taxon>
    </lineage>
</organism>
<evidence type="ECO:0000256" key="9">
    <source>
        <dbReference type="RuleBase" id="RU003346"/>
    </source>
</evidence>
<dbReference type="Gene3D" id="1.20.1250.20">
    <property type="entry name" value="MFS general substrate transporter like domains"/>
    <property type="match status" value="1"/>
</dbReference>
<feature type="domain" description="Major facilitator superfamily (MFS) profile" evidence="11">
    <location>
        <begin position="32"/>
        <end position="485"/>
    </location>
</feature>
<feature type="transmembrane region" description="Helical" evidence="10">
    <location>
        <begin position="460"/>
        <end position="481"/>
    </location>
</feature>
<dbReference type="NCBIfam" id="TIGR00879">
    <property type="entry name" value="SP"/>
    <property type="match status" value="1"/>
</dbReference>
<keyword evidence="5 10" id="KW-0812">Transmembrane</keyword>
<keyword evidence="13" id="KW-1185">Reference proteome</keyword>
<dbReference type="PROSITE" id="PS50850">
    <property type="entry name" value="MFS"/>
    <property type="match status" value="1"/>
</dbReference>
<feature type="transmembrane region" description="Helical" evidence="10">
    <location>
        <begin position="434"/>
        <end position="454"/>
    </location>
</feature>
<comment type="subcellular location">
    <subcellularLocation>
        <location evidence="1">Membrane</location>
        <topology evidence="1">Multi-pass membrane protein</topology>
    </subcellularLocation>
</comment>
<evidence type="ECO:0000259" key="11">
    <source>
        <dbReference type="PROSITE" id="PS50850"/>
    </source>
</evidence>
<accession>A0ABP0U2D5</accession>
<evidence type="ECO:0000256" key="4">
    <source>
        <dbReference type="ARBA" id="ARBA00022597"/>
    </source>
</evidence>
<dbReference type="Pfam" id="PF00083">
    <property type="entry name" value="Sugar_tr"/>
    <property type="match status" value="1"/>
</dbReference>
<dbReference type="PRINTS" id="PR00171">
    <property type="entry name" value="SUGRTRNSPORT"/>
</dbReference>
<dbReference type="InterPro" id="IPR005828">
    <property type="entry name" value="MFS_sugar_transport-like"/>
</dbReference>
<dbReference type="InterPro" id="IPR045262">
    <property type="entry name" value="STP/PLT_plant"/>
</dbReference>
<feature type="transmembrane region" description="Helical" evidence="10">
    <location>
        <begin position="393"/>
        <end position="413"/>
    </location>
</feature>
<evidence type="ECO:0000256" key="5">
    <source>
        <dbReference type="ARBA" id="ARBA00022692"/>
    </source>
</evidence>
<feature type="transmembrane region" description="Helical" evidence="10">
    <location>
        <begin position="143"/>
        <end position="165"/>
    </location>
</feature>
<evidence type="ECO:0000256" key="2">
    <source>
        <dbReference type="ARBA" id="ARBA00010992"/>
    </source>
</evidence>
<evidence type="ECO:0000256" key="8">
    <source>
        <dbReference type="ARBA" id="ARBA00023136"/>
    </source>
</evidence>
<name>A0ABP0U2D5_9BRYO</name>
<evidence type="ECO:0000256" key="10">
    <source>
        <dbReference type="SAM" id="Phobius"/>
    </source>
</evidence>
<evidence type="ECO:0000313" key="12">
    <source>
        <dbReference type="EMBL" id="CAK9211340.1"/>
    </source>
</evidence>
<feature type="transmembrane region" description="Helical" evidence="10">
    <location>
        <begin position="357"/>
        <end position="381"/>
    </location>
</feature>
<evidence type="ECO:0000256" key="3">
    <source>
        <dbReference type="ARBA" id="ARBA00022448"/>
    </source>
</evidence>
<keyword evidence="8 10" id="KW-0472">Membrane</keyword>
<feature type="transmembrane region" description="Helical" evidence="10">
    <location>
        <begin position="328"/>
        <end position="350"/>
    </location>
</feature>
<feature type="transmembrane region" description="Helical" evidence="10">
    <location>
        <begin position="118"/>
        <end position="137"/>
    </location>
</feature>
<dbReference type="SUPFAM" id="SSF103473">
    <property type="entry name" value="MFS general substrate transporter"/>
    <property type="match status" value="1"/>
</dbReference>
<comment type="similarity">
    <text evidence="2 9">Belongs to the major facilitator superfamily. Sugar transporter (TC 2.A.1.1) family.</text>
</comment>
<keyword evidence="4" id="KW-0762">Sugar transport</keyword>
<dbReference type="CDD" id="cd17361">
    <property type="entry name" value="MFS_STP"/>
    <property type="match status" value="1"/>
</dbReference>
<keyword evidence="7 10" id="KW-1133">Transmembrane helix</keyword>
<dbReference type="EMBL" id="OZ019910">
    <property type="protein sequence ID" value="CAK9211340.1"/>
    <property type="molecule type" value="Genomic_DNA"/>
</dbReference>
<keyword evidence="6" id="KW-0769">Symport</keyword>
<feature type="transmembrane region" description="Helical" evidence="10">
    <location>
        <begin position="207"/>
        <end position="228"/>
    </location>
</feature>
<reference evidence="12" key="1">
    <citation type="submission" date="2024-02" db="EMBL/GenBank/DDBJ databases">
        <authorList>
            <consortium name="ELIXIR-Norway"/>
            <consortium name="Elixir Norway"/>
        </authorList>
    </citation>
    <scope>NUCLEOTIDE SEQUENCE</scope>
</reference>
<dbReference type="PROSITE" id="PS00216">
    <property type="entry name" value="SUGAR_TRANSPORT_1"/>
    <property type="match status" value="1"/>
</dbReference>
<dbReference type="Proteomes" id="UP001497512">
    <property type="component" value="Chromosome 18"/>
</dbReference>
<dbReference type="InterPro" id="IPR044778">
    <property type="entry name" value="MFS_STP/MST-like_plant"/>
</dbReference>
<evidence type="ECO:0000256" key="7">
    <source>
        <dbReference type="ARBA" id="ARBA00022989"/>
    </source>
</evidence>
<feature type="transmembrane region" description="Helical" evidence="10">
    <location>
        <begin position="292"/>
        <end position="316"/>
    </location>
</feature>
<dbReference type="PANTHER" id="PTHR23500:SF357">
    <property type="entry name" value="IP12678P"/>
    <property type="match status" value="1"/>
</dbReference>
<evidence type="ECO:0000256" key="1">
    <source>
        <dbReference type="ARBA" id="ARBA00004141"/>
    </source>
</evidence>
<sequence>MTGGSMLPAASSTTGAEYKHYEGRITVYILLTCLLAACGGLMFGYDIGISGGVTSMDDFLQKFFPAVLANKRKVGASKNAYCKYNNQKLQAFTSSLYIAGLVSTLFASLVTRRYGRRPTMLIAGLCFVLGVLFNASAQNLLMLILGRVLLGWGVGFANQAVPLYLSEMAPTKWRGGLNILFQLAVTIGILFANLVNYFTGKVAPEGWRISLGLAGIPAALLTIGGIFLPETPNSLVQRGKLEAGRTVLRKIRGIDNVETEFKDLQIAATADAELIQNPFRNVLLQRRYRPQLIISVLLQFFQQFTGINAIMFYAPVLFQTLGFASNASLYSAVITGAVNVLSTVAAIVVVDKVGRRLLFLEAGFQMFIAQTAIAGILGTAMKNTPSTPLSHSLGVLVVVLVCVYTSSFAWSWGPLGWLIPSEIFPLDVRSAGQSIAVSANLFFTFLIAQVFLSLLCTFKWGIFLFFAAWVMVMQAFVLLFIPETKAVPIEEMELVWTRHWFWKRYFKMQPMPNHINCCNNNNNTDLPSADQLIKLDSNLTSLTAAADSNSLQSTQNNITANSATLVQMG</sequence>
<dbReference type="InterPro" id="IPR003663">
    <property type="entry name" value="Sugar/inositol_transpt"/>
</dbReference>
<evidence type="ECO:0000313" key="13">
    <source>
        <dbReference type="Proteomes" id="UP001497512"/>
    </source>
</evidence>
<dbReference type="InterPro" id="IPR036259">
    <property type="entry name" value="MFS_trans_sf"/>
</dbReference>
<dbReference type="InterPro" id="IPR020846">
    <property type="entry name" value="MFS_dom"/>
</dbReference>
<proteinExistence type="inferred from homology"/>
<dbReference type="InterPro" id="IPR005829">
    <property type="entry name" value="Sugar_transporter_CS"/>
</dbReference>
<feature type="transmembrane region" description="Helical" evidence="10">
    <location>
        <begin position="91"/>
        <end position="111"/>
    </location>
</feature>
<evidence type="ECO:0000256" key="6">
    <source>
        <dbReference type="ARBA" id="ARBA00022847"/>
    </source>
</evidence>
<gene>
    <name evidence="12" type="ORF">CSSPTR1EN2_LOCUS10610</name>
</gene>
<feature type="transmembrane region" description="Helical" evidence="10">
    <location>
        <begin position="25"/>
        <end position="45"/>
    </location>
</feature>